<dbReference type="Proteomes" id="UP000030060">
    <property type="component" value="Unassembled WGS sequence"/>
</dbReference>
<reference evidence="1 2" key="1">
    <citation type="journal article" date="2013" name="Genome Announc.">
        <title>Draft Genome Sequence of Pseudomonas fluorescens LMG 5329, a White Line-Inducing Principle-Producing Bioindicator for the Mushroom Pathogen Pseudomonas tolaasii.</title>
        <authorList>
            <person name="Ghequire M.G."/>
            <person name="Rokni-Zadeh H."/>
            <person name="Zarrineh P."/>
            <person name="De Mot R."/>
        </authorList>
    </citation>
    <scope>NUCLEOTIDE SEQUENCE [LARGE SCALE GENOMIC DNA]</scope>
    <source>
        <strain evidence="1 2">LMG 5329</strain>
    </source>
</reference>
<comment type="caution">
    <text evidence="1">The sequence shown here is derived from an EMBL/GenBank/DDBJ whole genome shotgun (WGS) entry which is preliminary data.</text>
</comment>
<sequence>MPQKRSQIILHYIEPSHYTLAPEQRQQISNKLIMRPQPDEDISLHGMTKEQGLYKGMQLWSGSNSTTTK</sequence>
<protein>
    <submittedName>
        <fullName evidence="1">Uncharacterized protein</fullName>
    </submittedName>
</protein>
<proteinExistence type="predicted"/>
<organism evidence="1 2">
    <name type="scientific">Pseudomonas fluorescens LMG 5329</name>
    <dbReference type="NCBI Taxonomy" id="1324332"/>
    <lineage>
        <taxon>Bacteria</taxon>
        <taxon>Pseudomonadati</taxon>
        <taxon>Pseudomonadota</taxon>
        <taxon>Gammaproteobacteria</taxon>
        <taxon>Pseudomonadales</taxon>
        <taxon>Pseudomonadaceae</taxon>
        <taxon>Pseudomonas</taxon>
    </lineage>
</organism>
<gene>
    <name evidence="1" type="ORF">K814_0116520</name>
</gene>
<evidence type="ECO:0000313" key="2">
    <source>
        <dbReference type="Proteomes" id="UP000030060"/>
    </source>
</evidence>
<accession>A0A0A1Z0U4</accession>
<name>A0A0A1Z0U4_PSEFL</name>
<dbReference type="AlphaFoldDB" id="A0A0A1Z0U4"/>
<dbReference type="EMBL" id="ASGY01000118">
    <property type="protein sequence ID" value="KGE66874.1"/>
    <property type="molecule type" value="Genomic_DNA"/>
</dbReference>
<evidence type="ECO:0000313" key="1">
    <source>
        <dbReference type="EMBL" id="KGE66874.1"/>
    </source>
</evidence>